<dbReference type="SUPFAM" id="SSF46689">
    <property type="entry name" value="Homeodomain-like"/>
    <property type="match status" value="1"/>
</dbReference>
<evidence type="ECO:0000313" key="3">
    <source>
        <dbReference type="Proteomes" id="UP000178764"/>
    </source>
</evidence>
<dbReference type="EMBL" id="MEZT01000012">
    <property type="protein sequence ID" value="OGD56853.1"/>
    <property type="molecule type" value="Genomic_DNA"/>
</dbReference>
<proteinExistence type="predicted"/>
<dbReference type="PROSITE" id="PS50994">
    <property type="entry name" value="INTEGRASE"/>
    <property type="match status" value="1"/>
</dbReference>
<evidence type="ECO:0000313" key="2">
    <source>
        <dbReference type="EMBL" id="OGD56853.1"/>
    </source>
</evidence>
<dbReference type="InterPro" id="IPR009057">
    <property type="entry name" value="Homeodomain-like_sf"/>
</dbReference>
<dbReference type="SUPFAM" id="SSF53098">
    <property type="entry name" value="Ribonuclease H-like"/>
    <property type="match status" value="1"/>
</dbReference>
<name>A0A1F5DNY3_9BACT</name>
<sequence>MNNWQYFPVKKKPLLSKYQRWREVAKLLKLSSEAKLRLEWLIFYRSRANENASLTCRHFGIARKTFYKWLNLFNERNLRTLESKNKSPVNKRKPEYTPEEIQKVIALRLIYPTLGRDKLQVIYPEEYGKNINPWHLRRIICDFKLYAQRAVKTNRGKAQQHVVKKKRISELRLEPFGGFLLELDSIVIYWNGEKRYILTAIDYHSRFAFAYMYKSKASKNAADFLKRLYLLFNGRIQNIHIDNGSEFKKEFLKAADELNIELYHARPYQPKDKPLIERFNGIIQQEYINLGHFTLDVEKFNNNLIKWLLFYNFKRPHHALGLHRPIEYVKLKSEVLPMYSPMTSA</sequence>
<accession>A0A1F5DNY3</accession>
<dbReference type="Proteomes" id="UP000178764">
    <property type="component" value="Unassembled WGS sequence"/>
</dbReference>
<dbReference type="InterPro" id="IPR012337">
    <property type="entry name" value="RNaseH-like_sf"/>
</dbReference>
<dbReference type="InterPro" id="IPR001584">
    <property type="entry name" value="Integrase_cat-core"/>
</dbReference>
<dbReference type="PANTHER" id="PTHR35004">
    <property type="entry name" value="TRANSPOSASE RV3428C-RELATED"/>
    <property type="match status" value="1"/>
</dbReference>
<organism evidence="2 3">
    <name type="scientific">Candidatus Berkelbacteria bacterium RBG_13_40_8</name>
    <dbReference type="NCBI Taxonomy" id="1797467"/>
    <lineage>
        <taxon>Bacteria</taxon>
        <taxon>Candidatus Berkelbacteria</taxon>
    </lineage>
</organism>
<dbReference type="GO" id="GO:0003676">
    <property type="term" value="F:nucleic acid binding"/>
    <property type="evidence" value="ECO:0007669"/>
    <property type="project" value="InterPro"/>
</dbReference>
<dbReference type="PANTHER" id="PTHR35004:SF7">
    <property type="entry name" value="INTEGRASE PROTEIN"/>
    <property type="match status" value="1"/>
</dbReference>
<gene>
    <name evidence="2" type="ORF">A2V71_01110</name>
</gene>
<dbReference type="Pfam" id="PF00665">
    <property type="entry name" value="rve"/>
    <property type="match status" value="1"/>
</dbReference>
<feature type="domain" description="Integrase catalytic" evidence="1">
    <location>
        <begin position="171"/>
        <end position="333"/>
    </location>
</feature>
<dbReference type="Gene3D" id="3.30.420.10">
    <property type="entry name" value="Ribonuclease H-like superfamily/Ribonuclease H"/>
    <property type="match status" value="1"/>
</dbReference>
<dbReference type="InterPro" id="IPR036397">
    <property type="entry name" value="RNaseH_sf"/>
</dbReference>
<dbReference type="InterPro" id="IPR055247">
    <property type="entry name" value="InsJ-like_HTH"/>
</dbReference>
<evidence type="ECO:0000259" key="1">
    <source>
        <dbReference type="PROSITE" id="PS50994"/>
    </source>
</evidence>
<dbReference type="AlphaFoldDB" id="A0A1F5DNY3"/>
<reference evidence="2 3" key="1">
    <citation type="journal article" date="2016" name="Nat. Commun.">
        <title>Thousands of microbial genomes shed light on interconnected biogeochemical processes in an aquifer system.</title>
        <authorList>
            <person name="Anantharaman K."/>
            <person name="Brown C.T."/>
            <person name="Hug L.A."/>
            <person name="Sharon I."/>
            <person name="Castelle C.J."/>
            <person name="Probst A.J."/>
            <person name="Thomas B.C."/>
            <person name="Singh A."/>
            <person name="Wilkins M.J."/>
            <person name="Karaoz U."/>
            <person name="Brodie E.L."/>
            <person name="Williams K.H."/>
            <person name="Hubbard S.S."/>
            <person name="Banfield J.F."/>
        </authorList>
    </citation>
    <scope>NUCLEOTIDE SEQUENCE [LARGE SCALE GENOMIC DNA]</scope>
</reference>
<dbReference type="Pfam" id="PF13518">
    <property type="entry name" value="HTH_28"/>
    <property type="match status" value="1"/>
</dbReference>
<protein>
    <recommendedName>
        <fullName evidence="1">Integrase catalytic domain-containing protein</fullName>
    </recommendedName>
</protein>
<comment type="caution">
    <text evidence="2">The sequence shown here is derived from an EMBL/GenBank/DDBJ whole genome shotgun (WGS) entry which is preliminary data.</text>
</comment>
<dbReference type="GO" id="GO:0015074">
    <property type="term" value="P:DNA integration"/>
    <property type="evidence" value="ECO:0007669"/>
    <property type="project" value="InterPro"/>
</dbReference>